<proteinExistence type="predicted"/>
<evidence type="ECO:0000313" key="3">
    <source>
        <dbReference type="EMBL" id="KXZ54094.1"/>
    </source>
</evidence>
<keyword evidence="2" id="KW-0472">Membrane</keyword>
<dbReference type="InterPro" id="IPR051246">
    <property type="entry name" value="WDR48"/>
</dbReference>
<feature type="transmembrane region" description="Helical" evidence="2">
    <location>
        <begin position="3322"/>
        <end position="3344"/>
    </location>
</feature>
<dbReference type="STRING" id="33097.A0A150GWB0"/>
<feature type="region of interest" description="Disordered" evidence="1">
    <location>
        <begin position="2337"/>
        <end position="2362"/>
    </location>
</feature>
<evidence type="ECO:0008006" key="5">
    <source>
        <dbReference type="Google" id="ProtNLM"/>
    </source>
</evidence>
<evidence type="ECO:0000313" key="4">
    <source>
        <dbReference type="Proteomes" id="UP000075714"/>
    </source>
</evidence>
<feature type="transmembrane region" description="Helical" evidence="2">
    <location>
        <begin position="3290"/>
        <end position="3310"/>
    </location>
</feature>
<feature type="region of interest" description="Disordered" evidence="1">
    <location>
        <begin position="2952"/>
        <end position="3040"/>
    </location>
</feature>
<feature type="compositionally biased region" description="Gly residues" evidence="1">
    <location>
        <begin position="3019"/>
        <end position="3032"/>
    </location>
</feature>
<feature type="transmembrane region" description="Helical" evidence="2">
    <location>
        <begin position="3247"/>
        <end position="3278"/>
    </location>
</feature>
<organism evidence="3 4">
    <name type="scientific">Gonium pectorale</name>
    <name type="common">Green alga</name>
    <dbReference type="NCBI Taxonomy" id="33097"/>
    <lineage>
        <taxon>Eukaryota</taxon>
        <taxon>Viridiplantae</taxon>
        <taxon>Chlorophyta</taxon>
        <taxon>core chlorophytes</taxon>
        <taxon>Chlorophyceae</taxon>
        <taxon>CS clade</taxon>
        <taxon>Chlamydomonadales</taxon>
        <taxon>Volvocaceae</taxon>
        <taxon>Gonium</taxon>
    </lineage>
</organism>
<sequence length="3411" mass="343615">MFGVEHGTDIHGALRAASCSCTRTGSDPQLAGVGGGAPVLVELGDSINGNADWRVTLRDVSHFRLEHSLLSGLPLSSLGPLVSCVNCKYLSTENVTLERLYGAAASTASPPHAVYGALHSSGLVAAQLSGLHCSGIRNACGWACSGLELAAPVGDAGGTAAVRVARSSFRDNSVIGPVAGVPSRGFGAILVLRSVGGPLPVDITVSDTELVGNQGVAGAALATVGIQAVNLTLEHSDLSGNTATDPSSNDWAATGGAVHIDGSLAALRILGSRVSDNTAGDGGAFKISAMAGAITIGEGSSVDNNTALLGGGGAFSVGQDVASLVLRNESSLSRNSAKTSNGGVLIARSLGALQLLSGSSMSHNAAGGSGGAAFIYGDPGHGSGGLALLVDGGSHIDNNTASRPYSRGGVVASRQSLVEVVVSNGSSISGNSAGSGGAFHTEQSVGALTVSSSSCLCRNTARDENGGAVCVEGRLQTVKVYGNSAVSANSASKSNGGAIFVRGPIDTLSVTDGSNLTSNVAGQRGGAVCSEGVPDGSTAAMAISIADRSRVDNNTAAMPYSRGGAFATRQSIASFAVSNGSSVSGNVAGSGGALSTEQSLGSLSVSSGSSVSENTALNEHGGAIFVDGLLGTVSVQDWSQLSYNRASKGSGGAVYSRGGLGALDVARDSHLSFNWAETRGGAVYADGAGQDVGSVLVADNSSISGNLAGQFGGALATSRGLASLTVTNNSRADNNSARDVHGGAVFVEQSLGSIVVSHHSSLSGNTAKLRGGGVYVQRNLTSVSIVGSSSVNNNSVSIEHGGAVAVGGWLAFLRVAEGSSLDGNAALVGGGGAVQVDQLLGSVVLDYGSSVSGNTASNSSGGAFALQSLGSLQLLSRSSMSNNLAGGSGGAVFVYGDPAEGVGTLLLVDGGSRIDNNTATRPYSRGGVMASRQTLIEITVSDGSSISGNSAGSGGAFHVEQSVGVLTVGDGSCLCRSTARDENGGAVCVEGRLQTVKVYGNSSVSYNNASKAHGGAIFVRGSLSTLAVSGGSSLASNSAGQRGGAVFVDGATFNGQATEMNVTVEGQSHLSNNSADTGGALAATRAVQAVVVTNSSVTGNAARKGNGGAVYVEQTLSALVISDGARVSGNSARLRGGGVYVNGGFGRCTIQNHSSVDGNTATGDRGGGIAVQGSLSELLISDGSSVSGNVADADLDARGAGVWVGTNLDRLTITGGSSIAENIAKRGGSALYVDRNVTSIRVLDGSCICSNLAGQQDGWEGTADAGAVHVLGRLEELTVTGGSRISNNTSSFGSAFGGAVRAHAGIGDVLICNRSAMSHNVGGYGGAIYVPDPPRPAGSTDDVAAIRSFRLCGASNMSGNVAHTVGGAMYVLGKIGSLSIVEGSRVCDNIGMNMAGGIYVSRFIRSLVIRDSTASNNTAWYEHAGFLFQAAYNGGTQGNVRNLADGPYLIDISGSTFESNYAWKNGGVLYLYYDVAVQTVDDLGLREQLQRNATLDIRIANSTFRNNSVGTGSGGALFLTNALNYVDVPKPATGRAVAGRLAHVNLAVNLAIADSTFSSNSVNTFKDRFPYSDVSSTLLGHGGAIFVWSKPYGQLAGEPYPPAGSGGAGLSNTSVPPAGAAGADLYCTSRNSSAWESAAPWPALSYSCRVGITGTTVTGNSATSGYGGGVTTASKPVPWLVIEASSFESNVAADGGGLFLEVNKTSVFLQSCNVSRNRAAGGSGGGALLLVNSTSGSKYAATFIDVQLSGNDASVNGGAMSVQLATPGAAMSVHRVEAFENRATAGGGVAWSGVLGTELLIREAAVHDNVALKHGGGFYLMPMQHPDGGWIASGDSLPPSAASPPSFQLVSSSVLRNRAGYAGGGAHAYLSRNTSITVKNTTLDHNTAVYGGALFVDGEPLSSAQVAGCSLDGNVAQLYGGGLFVVNTKGVKVVANDSVLSGNSAALGGGAISLSGAIDSAAGAGSSSSSRNTTQRARVLEDAYQAILGDGGGVAGSPQAAKTSTSADCTAAASSTTVRTAVSGWSVLLDGLKVYGNTAAYGGGVYLDTGAVAWLNATVLERNAATLSGGAIASVGCELLRVAGCSLYGNTARMSGGGVYSDKCAMVLVEDSDFTSNRAPTGGAFHLAGVNGTSPPAAAAAAAAAVVAVAATMAAAAAATVGATPAAIALLSGVLIANNTAEGPYSIDGSDDAVVVDILTQAYGGHGGGLFISGLVGVAIANSLATGDNRAAVGSVIATTQTCLPGADAGAGSEAATATSELPVSGAITAAAGAALLLGPWMRAALALRQATSQQCSLLVISESHVAKGQGSGSQDGNATALQASASGVVQVAGAAENRTGAPGGSGGAGGGSRTDPLPAAPSANSSASLLVVAPRASFQLDLQLYDALGQPVLVDIPAYRLAMSIRPAANGTAKAGLAYLRKSRVNAAAALSATTSYGRAVFADLDIVGWPGLYALDVTAEVEGTANAALSKAGQELDLDDAPGDADEPVYVCRDCKRDRVGLWVDSRPPYSELYDKYGMSGPRLKKAMADMVSGLLPGDNDDACASCCRNCPTDASCPGGPLLVPAPGFWHSAANSLTMHRCPQPSACGADIGVGEGEEAWSEAMAAALTDAGAAGRANTNSGAASGSLSAIIPAQLSGVNFSTLLLDGRSKLLGKCQQWWYSNMLPEQELARIANGAGSGGLLARAGGLQSMSPGNQQPPCRLDAPSDDPISYMSLQCAPGYSGPLCATCQPGFSMASDFGCNECPTLWRTIFFGLLTFAITTGLILLTTACNMTKSRADAISADTKESSFVDLLKAVITHAQYYIIVTKLGVSFPTVVTAYEKALSILTGAENYVSYSPSCLFNALNSTGQAVVSVLFGLGTPCLISVVAMGLWAVRYAQLHQGRLTRSDGRAWRTLQAIAPPPASERSLSPPAKSRLPPARTSIGSSAGGGAEAAWTVEDARNHVDQASGPITINGSRHHHHTSGKRPGTGPTAATVGIVMSAGPGIPASAQQQPTLAAGDDAPSPGSLPQTAGSGGGSDVRSGGSGRPPLPVAGSHLLSPFAGAAFVGSINGDSPAGNRQLHGTGSHPHQAAAVATECWAKEPLQRWYSNVRSRLNPYHMLMFADQSLSLPQQLGVMLMVATFVLYPTLCQVSLSMFACYKIDPGTGPFGGNERLTWPRGYWVRDMQQACYDGQHLRLYVPLGMASVLVFCLGPPVAAFVTTWRVRDRLQEMRTRIMYGFLYQEFKPQYHWWSSVKQLQTLLLVAVEVFGRVLTVMQQALLLLAVLILIAGMNMTCTPSDLPEIALLEFLSCCVLSQTIILGLYSMEGSDGTVQTLIGAIILGINLAFIAGSLGYAFWHPATSLAGKAASTVTDLIAKLSRSVSGMSRGLSLGRSVGVWVKTGGRWGSGGGGSSGRSSEAGAGRP</sequence>
<dbReference type="GO" id="GO:0043130">
    <property type="term" value="F:ubiquitin binding"/>
    <property type="evidence" value="ECO:0007669"/>
    <property type="project" value="TreeGrafter"/>
</dbReference>
<dbReference type="PANTHER" id="PTHR19862">
    <property type="entry name" value="WD REPEAT-CONTAINING PROTEIN 48"/>
    <property type="match status" value="1"/>
</dbReference>
<reference evidence="4" key="1">
    <citation type="journal article" date="2016" name="Nat. Commun.">
        <title>The Gonium pectorale genome demonstrates co-option of cell cycle regulation during the evolution of multicellularity.</title>
        <authorList>
            <person name="Hanschen E.R."/>
            <person name="Marriage T.N."/>
            <person name="Ferris P.J."/>
            <person name="Hamaji T."/>
            <person name="Toyoda A."/>
            <person name="Fujiyama A."/>
            <person name="Neme R."/>
            <person name="Noguchi H."/>
            <person name="Minakuchi Y."/>
            <person name="Suzuki M."/>
            <person name="Kawai-Toyooka H."/>
            <person name="Smith D.R."/>
            <person name="Sparks H."/>
            <person name="Anderson J."/>
            <person name="Bakaric R."/>
            <person name="Luria V."/>
            <person name="Karger A."/>
            <person name="Kirschner M.W."/>
            <person name="Durand P.M."/>
            <person name="Michod R.E."/>
            <person name="Nozaki H."/>
            <person name="Olson B.J."/>
        </authorList>
    </citation>
    <scope>NUCLEOTIDE SEQUENCE [LARGE SCALE GENOMIC DNA]</scope>
    <source>
        <strain evidence="4">NIES-2863</strain>
    </source>
</reference>
<evidence type="ECO:0000256" key="2">
    <source>
        <dbReference type="SAM" id="Phobius"/>
    </source>
</evidence>
<feature type="region of interest" description="Disordered" evidence="1">
    <location>
        <begin position="2905"/>
        <end position="2939"/>
    </location>
</feature>
<dbReference type="PANTHER" id="PTHR19862:SF14">
    <property type="entry name" value="WD REPEAT-CONTAINING PROTEIN 48"/>
    <property type="match status" value="1"/>
</dbReference>
<dbReference type="OrthoDB" id="547225at2759"/>
<evidence type="ECO:0000256" key="1">
    <source>
        <dbReference type="SAM" id="MobiDB-lite"/>
    </source>
</evidence>
<dbReference type="SUPFAM" id="SSF51126">
    <property type="entry name" value="Pectin lyase-like"/>
    <property type="match status" value="2"/>
</dbReference>
<feature type="compositionally biased region" description="Gly residues" evidence="1">
    <location>
        <begin position="2342"/>
        <end position="2353"/>
    </location>
</feature>
<accession>A0A150GWB0</accession>
<dbReference type="EMBL" id="LSYV01000006">
    <property type="protein sequence ID" value="KXZ54094.1"/>
    <property type="molecule type" value="Genomic_DNA"/>
</dbReference>
<name>A0A150GWB0_GONPE</name>
<feature type="transmembrane region" description="Helical" evidence="2">
    <location>
        <begin position="2751"/>
        <end position="2771"/>
    </location>
</feature>
<protein>
    <recommendedName>
        <fullName evidence="5">Right handed beta helix domain-containing protein</fullName>
    </recommendedName>
</protein>
<feature type="transmembrane region" description="Helical" evidence="2">
    <location>
        <begin position="3188"/>
        <end position="3211"/>
    </location>
</feature>
<gene>
    <name evidence="3" type="ORF">GPECTOR_5g199</name>
</gene>
<keyword evidence="2" id="KW-0812">Transmembrane</keyword>
<dbReference type="Proteomes" id="UP000075714">
    <property type="component" value="Unassembled WGS sequence"/>
</dbReference>
<dbReference type="InterPro" id="IPR006626">
    <property type="entry name" value="PbH1"/>
</dbReference>
<keyword evidence="4" id="KW-1185">Reference proteome</keyword>
<comment type="caution">
    <text evidence="3">The sequence shown here is derived from an EMBL/GenBank/DDBJ whole genome shotgun (WGS) entry which is preliminary data.</text>
</comment>
<dbReference type="SMART" id="SM00710">
    <property type="entry name" value="PbH1"/>
    <property type="match status" value="26"/>
</dbReference>
<feature type="transmembrane region" description="Helical" evidence="2">
    <location>
        <begin position="2856"/>
        <end position="2880"/>
    </location>
</feature>
<keyword evidence="2" id="KW-1133">Transmembrane helix</keyword>
<feature type="transmembrane region" description="Helical" evidence="2">
    <location>
        <begin position="3122"/>
        <end position="3144"/>
    </location>
</feature>
<dbReference type="GO" id="GO:0000724">
    <property type="term" value="P:double-strand break repair via homologous recombination"/>
    <property type="evidence" value="ECO:0007669"/>
    <property type="project" value="TreeGrafter"/>
</dbReference>
<dbReference type="InterPro" id="IPR011050">
    <property type="entry name" value="Pectin_lyase_fold/virulence"/>
</dbReference>